<name>A0A6A4WB47_AMPAM</name>
<keyword evidence="2" id="KW-0500">Molybdenum</keyword>
<comment type="subcellular location">
    <subcellularLocation>
        <location evidence="1">Peroxisome</location>
    </subcellularLocation>
</comment>
<gene>
    <name evidence="5" type="primary">AAO1</name>
    <name evidence="5" type="ORF">FJT64_024279</name>
</gene>
<proteinExistence type="predicted"/>
<dbReference type="AlphaFoldDB" id="A0A6A4WB47"/>
<dbReference type="Proteomes" id="UP000440578">
    <property type="component" value="Unassembled WGS sequence"/>
</dbReference>
<dbReference type="InterPro" id="IPR036884">
    <property type="entry name" value="2Fe-2S-bd_dom_sf"/>
</dbReference>
<dbReference type="GO" id="GO:0005777">
    <property type="term" value="C:peroxisome"/>
    <property type="evidence" value="ECO:0007669"/>
    <property type="project" value="UniProtKB-SubCell"/>
</dbReference>
<dbReference type="Gene3D" id="1.10.150.120">
    <property type="entry name" value="[2Fe-2S]-binding domain"/>
    <property type="match status" value="1"/>
</dbReference>
<evidence type="ECO:0000313" key="5">
    <source>
        <dbReference type="EMBL" id="KAF0303805.1"/>
    </source>
</evidence>
<dbReference type="InterPro" id="IPR016166">
    <property type="entry name" value="FAD-bd_PCMH"/>
</dbReference>
<dbReference type="InterPro" id="IPR002346">
    <property type="entry name" value="Mopterin_DH_FAD-bd"/>
</dbReference>
<dbReference type="PROSITE" id="PS51387">
    <property type="entry name" value="FAD_PCMH"/>
    <property type="match status" value="1"/>
</dbReference>
<dbReference type="InterPro" id="IPR036318">
    <property type="entry name" value="FAD-bd_PCMH-like_sf"/>
</dbReference>
<dbReference type="OrthoDB" id="8300278at2759"/>
<keyword evidence="6" id="KW-1185">Reference proteome</keyword>
<feature type="domain" description="FAD-binding PCMH-type" evidence="4">
    <location>
        <begin position="66"/>
        <end position="237"/>
    </location>
</feature>
<evidence type="ECO:0000256" key="3">
    <source>
        <dbReference type="ARBA" id="ARBA00023140"/>
    </source>
</evidence>
<protein>
    <submittedName>
        <fullName evidence="5">Indole-3-acetaldehyde oxidase</fullName>
    </submittedName>
</protein>
<dbReference type="PANTHER" id="PTHR11908:SF132">
    <property type="entry name" value="ALDEHYDE OXIDASE 1-RELATED"/>
    <property type="match status" value="1"/>
</dbReference>
<dbReference type="InterPro" id="IPR016169">
    <property type="entry name" value="FAD-bd_PCMH_sub2"/>
</dbReference>
<dbReference type="SUPFAM" id="SSF47741">
    <property type="entry name" value="CO dehydrogenase ISP C-domain like"/>
    <property type="match status" value="1"/>
</dbReference>
<dbReference type="InterPro" id="IPR016208">
    <property type="entry name" value="Ald_Oxase/xanthine_DH-like"/>
</dbReference>
<accession>A0A6A4WB47</accession>
<evidence type="ECO:0000256" key="2">
    <source>
        <dbReference type="ARBA" id="ARBA00022505"/>
    </source>
</evidence>
<dbReference type="PANTHER" id="PTHR11908">
    <property type="entry name" value="XANTHINE DEHYDROGENASE"/>
    <property type="match status" value="1"/>
</dbReference>
<dbReference type="GO" id="GO:0016491">
    <property type="term" value="F:oxidoreductase activity"/>
    <property type="evidence" value="ECO:0007669"/>
    <property type="project" value="InterPro"/>
</dbReference>
<dbReference type="GO" id="GO:0071949">
    <property type="term" value="F:FAD binding"/>
    <property type="evidence" value="ECO:0007669"/>
    <property type="project" value="InterPro"/>
</dbReference>
<sequence>MDGNLCRCTGYRPILDAFKTFKADADETTKKIVRDIEEAAGCHSNKRGPCQSKTACAGCPRVKSSSTAADDDWRLPTSLQQAISDIGTMSNGGKTIRMVAGNTSMGVLDKYNDPLDGYISLLKIPDLRVIKRPGDQKSKFSSSSDGAVFGAAVTLSELISEFDELAKRTGYKHCAEMAKHLRVVANTPVRNAATWAGNLMIKHKYRDFPSDVFLLLTAAKAKLKIGRFLTCRVSENQ</sequence>
<dbReference type="Gene3D" id="3.30.465.10">
    <property type="match status" value="1"/>
</dbReference>
<dbReference type="GO" id="GO:0005506">
    <property type="term" value="F:iron ion binding"/>
    <property type="evidence" value="ECO:0007669"/>
    <property type="project" value="InterPro"/>
</dbReference>
<evidence type="ECO:0000313" key="6">
    <source>
        <dbReference type="Proteomes" id="UP000440578"/>
    </source>
</evidence>
<dbReference type="EMBL" id="VIIS01000913">
    <property type="protein sequence ID" value="KAF0303805.1"/>
    <property type="molecule type" value="Genomic_DNA"/>
</dbReference>
<reference evidence="5 6" key="1">
    <citation type="submission" date="2019-07" db="EMBL/GenBank/DDBJ databases">
        <title>Draft genome assembly of a fouling barnacle, Amphibalanus amphitrite (Darwin, 1854): The first reference genome for Thecostraca.</title>
        <authorList>
            <person name="Kim W."/>
        </authorList>
    </citation>
    <scope>NUCLEOTIDE SEQUENCE [LARGE SCALE GENOMIC DNA]</scope>
    <source>
        <strain evidence="5">SNU_AA5</strain>
        <tissue evidence="5">Soma without cirri and trophi</tissue>
    </source>
</reference>
<evidence type="ECO:0000256" key="1">
    <source>
        <dbReference type="ARBA" id="ARBA00004275"/>
    </source>
</evidence>
<keyword evidence="3" id="KW-0576">Peroxisome</keyword>
<dbReference type="Pfam" id="PF00941">
    <property type="entry name" value="FAD_binding_5"/>
    <property type="match status" value="1"/>
</dbReference>
<comment type="caution">
    <text evidence="5">The sequence shown here is derived from an EMBL/GenBank/DDBJ whole genome shotgun (WGS) entry which is preliminary data.</text>
</comment>
<evidence type="ECO:0000259" key="4">
    <source>
        <dbReference type="PROSITE" id="PS51387"/>
    </source>
</evidence>
<organism evidence="5 6">
    <name type="scientific">Amphibalanus amphitrite</name>
    <name type="common">Striped barnacle</name>
    <name type="synonym">Balanus amphitrite</name>
    <dbReference type="NCBI Taxonomy" id="1232801"/>
    <lineage>
        <taxon>Eukaryota</taxon>
        <taxon>Metazoa</taxon>
        <taxon>Ecdysozoa</taxon>
        <taxon>Arthropoda</taxon>
        <taxon>Crustacea</taxon>
        <taxon>Multicrustacea</taxon>
        <taxon>Cirripedia</taxon>
        <taxon>Thoracica</taxon>
        <taxon>Thoracicalcarea</taxon>
        <taxon>Balanomorpha</taxon>
        <taxon>Balanoidea</taxon>
        <taxon>Balanidae</taxon>
        <taxon>Amphibalaninae</taxon>
        <taxon>Amphibalanus</taxon>
    </lineage>
</organism>
<dbReference type="SUPFAM" id="SSF56176">
    <property type="entry name" value="FAD-binding/transporter-associated domain-like"/>
    <property type="match status" value="1"/>
</dbReference>